<dbReference type="Pfam" id="PF13561">
    <property type="entry name" value="adh_short_C2"/>
    <property type="match status" value="1"/>
</dbReference>
<evidence type="ECO:0000256" key="2">
    <source>
        <dbReference type="ARBA" id="ARBA00023002"/>
    </source>
</evidence>
<keyword evidence="2" id="KW-0560">Oxidoreductase</keyword>
<gene>
    <name evidence="3" type="ORF">H924_00445</name>
</gene>
<dbReference type="InterPro" id="IPR002347">
    <property type="entry name" value="SDR_fam"/>
</dbReference>
<dbReference type="PANTHER" id="PTHR42760">
    <property type="entry name" value="SHORT-CHAIN DEHYDROGENASES/REDUCTASES FAMILY MEMBER"/>
    <property type="match status" value="1"/>
</dbReference>
<dbReference type="SUPFAM" id="SSF51735">
    <property type="entry name" value="NAD(P)-binding Rossmann-fold domains"/>
    <property type="match status" value="1"/>
</dbReference>
<dbReference type="KEGG" id="ccn:H924_00445"/>
<dbReference type="EMBL" id="CP004354">
    <property type="protein sequence ID" value="AGG65549.1"/>
    <property type="molecule type" value="Genomic_DNA"/>
</dbReference>
<evidence type="ECO:0000313" key="4">
    <source>
        <dbReference type="Proteomes" id="UP000011760"/>
    </source>
</evidence>
<dbReference type="Gene3D" id="3.40.50.720">
    <property type="entry name" value="NAD(P)-binding Rossmann-like Domain"/>
    <property type="match status" value="1"/>
</dbReference>
<dbReference type="InterPro" id="IPR036291">
    <property type="entry name" value="NAD(P)-bd_dom_sf"/>
</dbReference>
<dbReference type="RefSeq" id="WP_015650006.1">
    <property type="nucleotide sequence ID" value="NC_020506.1"/>
</dbReference>
<protein>
    <submittedName>
        <fullName evidence="3">2-deoxy-D-gluconate 3-dehydrogenase</fullName>
    </submittedName>
</protein>
<sequence length="71" mass="7700">MKAIAPGYFETDFTVAHRQASEREAQMMQRVPAHRWGKAEELGGAVVFLASDASTFVSGSTLTVDGGWLAR</sequence>
<evidence type="ECO:0000313" key="3">
    <source>
        <dbReference type="EMBL" id="AGG65549.1"/>
    </source>
</evidence>
<dbReference type="eggNOG" id="COG1028">
    <property type="taxonomic scope" value="Bacteria"/>
</dbReference>
<keyword evidence="4" id="KW-1185">Reference proteome</keyword>
<reference evidence="3 4" key="1">
    <citation type="submission" date="2013-02" db="EMBL/GenBank/DDBJ databases">
        <title>The complete genome sequence of Corynebacterium callunae DSM 20147.</title>
        <authorList>
            <person name="Ruckert C."/>
            <person name="Albersmeier A."/>
            <person name="Kalinowski J."/>
        </authorList>
    </citation>
    <scope>NUCLEOTIDE SEQUENCE [LARGE SCALE GENOMIC DNA]</scope>
    <source>
        <strain evidence="3 4">DSM 20147</strain>
    </source>
</reference>
<organism evidence="3 4">
    <name type="scientific">Corynebacterium callunae DSM 20147</name>
    <dbReference type="NCBI Taxonomy" id="1121353"/>
    <lineage>
        <taxon>Bacteria</taxon>
        <taxon>Bacillati</taxon>
        <taxon>Actinomycetota</taxon>
        <taxon>Actinomycetes</taxon>
        <taxon>Mycobacteriales</taxon>
        <taxon>Corynebacteriaceae</taxon>
        <taxon>Corynebacterium</taxon>
    </lineage>
</organism>
<dbReference type="HOGENOM" id="CLU_010194_47_12_11"/>
<evidence type="ECO:0000256" key="1">
    <source>
        <dbReference type="ARBA" id="ARBA00006484"/>
    </source>
</evidence>
<proteinExistence type="inferred from homology"/>
<dbReference type="GO" id="GO:0016616">
    <property type="term" value="F:oxidoreductase activity, acting on the CH-OH group of donors, NAD or NADP as acceptor"/>
    <property type="evidence" value="ECO:0007669"/>
    <property type="project" value="TreeGrafter"/>
</dbReference>
<name>M1UIK9_9CORY</name>
<dbReference type="Proteomes" id="UP000011760">
    <property type="component" value="Chromosome"/>
</dbReference>
<dbReference type="PANTHER" id="PTHR42760:SF115">
    <property type="entry name" value="3-OXOACYL-[ACYL-CARRIER-PROTEIN] REDUCTASE FABG"/>
    <property type="match status" value="1"/>
</dbReference>
<comment type="similarity">
    <text evidence="1">Belongs to the short-chain dehydrogenases/reductases (SDR) family.</text>
</comment>
<dbReference type="PATRIC" id="fig|1121353.3.peg.96"/>
<dbReference type="STRING" id="1121353.H924_00445"/>
<accession>M1UIK9</accession>
<dbReference type="AlphaFoldDB" id="M1UIK9"/>